<dbReference type="Proteomes" id="UP001286313">
    <property type="component" value="Unassembled WGS sequence"/>
</dbReference>
<gene>
    <name evidence="2" type="ORF">Pcinc_034645</name>
</gene>
<accession>A0AAE1C175</accession>
<comment type="caution">
    <text evidence="2">The sequence shown here is derived from an EMBL/GenBank/DDBJ whole genome shotgun (WGS) entry which is preliminary data.</text>
</comment>
<feature type="transmembrane region" description="Helical" evidence="1">
    <location>
        <begin position="37"/>
        <end position="60"/>
    </location>
</feature>
<reference evidence="2" key="1">
    <citation type="submission" date="2023-10" db="EMBL/GenBank/DDBJ databases">
        <title>Genome assemblies of two species of porcelain crab, Petrolisthes cinctipes and Petrolisthes manimaculis (Anomura: Porcellanidae).</title>
        <authorList>
            <person name="Angst P."/>
        </authorList>
    </citation>
    <scope>NUCLEOTIDE SEQUENCE</scope>
    <source>
        <strain evidence="2">PB745_01</strain>
        <tissue evidence="2">Gill</tissue>
    </source>
</reference>
<keyword evidence="1" id="KW-0472">Membrane</keyword>
<feature type="transmembrane region" description="Helical" evidence="1">
    <location>
        <begin position="80"/>
        <end position="98"/>
    </location>
</feature>
<sequence length="120" mass="13362">MGREIFKYRLRNNMVVFTFDYNVKVDSSLLLYSTSHLLVSTLLVLSHLLLLTLLVLSHLAPLNSSPLFSSPFSSFLPSTSSHFLIFLLVSTILLSHLLSAHSIHPHPFNPSSPILLASMS</sequence>
<organism evidence="2 3">
    <name type="scientific">Petrolisthes cinctipes</name>
    <name type="common">Flat porcelain crab</name>
    <dbReference type="NCBI Taxonomy" id="88211"/>
    <lineage>
        <taxon>Eukaryota</taxon>
        <taxon>Metazoa</taxon>
        <taxon>Ecdysozoa</taxon>
        <taxon>Arthropoda</taxon>
        <taxon>Crustacea</taxon>
        <taxon>Multicrustacea</taxon>
        <taxon>Malacostraca</taxon>
        <taxon>Eumalacostraca</taxon>
        <taxon>Eucarida</taxon>
        <taxon>Decapoda</taxon>
        <taxon>Pleocyemata</taxon>
        <taxon>Anomura</taxon>
        <taxon>Galatheoidea</taxon>
        <taxon>Porcellanidae</taxon>
        <taxon>Petrolisthes</taxon>
    </lineage>
</organism>
<dbReference type="AlphaFoldDB" id="A0AAE1C175"/>
<evidence type="ECO:0000313" key="2">
    <source>
        <dbReference type="EMBL" id="KAK3859219.1"/>
    </source>
</evidence>
<dbReference type="EMBL" id="JAWQEG010005077">
    <property type="protein sequence ID" value="KAK3859219.1"/>
    <property type="molecule type" value="Genomic_DNA"/>
</dbReference>
<keyword evidence="1" id="KW-1133">Transmembrane helix</keyword>
<proteinExistence type="predicted"/>
<keyword evidence="1" id="KW-0812">Transmembrane</keyword>
<name>A0AAE1C175_PETCI</name>
<evidence type="ECO:0000313" key="3">
    <source>
        <dbReference type="Proteomes" id="UP001286313"/>
    </source>
</evidence>
<protein>
    <submittedName>
        <fullName evidence="2">Uncharacterized protein</fullName>
    </submittedName>
</protein>
<evidence type="ECO:0000256" key="1">
    <source>
        <dbReference type="SAM" id="Phobius"/>
    </source>
</evidence>
<keyword evidence="3" id="KW-1185">Reference proteome</keyword>